<dbReference type="Proteomes" id="UP000625210">
    <property type="component" value="Unassembled WGS sequence"/>
</dbReference>
<evidence type="ECO:0000313" key="2">
    <source>
        <dbReference type="Proteomes" id="UP000625210"/>
    </source>
</evidence>
<name>A0A8J2VIQ0_9BACL</name>
<dbReference type="InterPro" id="IPR019700">
    <property type="entry name" value="Sigma-G_inhibitor_Gin"/>
</dbReference>
<sequence length="62" mass="7477">MSKTMDRIRCIVCEKPRTNGISVLDEFICEHCEREIVQTDVEDRKYPHFVFQLRKIWCESDV</sequence>
<reference evidence="1" key="2">
    <citation type="submission" date="2020-09" db="EMBL/GenBank/DDBJ databases">
        <authorList>
            <person name="Sun Q."/>
            <person name="Zhou Y."/>
        </authorList>
    </citation>
    <scope>NUCLEOTIDE SEQUENCE</scope>
    <source>
        <strain evidence="1">CGMCC 1.15179</strain>
    </source>
</reference>
<keyword evidence="2" id="KW-1185">Reference proteome</keyword>
<evidence type="ECO:0000313" key="1">
    <source>
        <dbReference type="EMBL" id="GGE22081.1"/>
    </source>
</evidence>
<accession>A0A8J2VIQ0</accession>
<protein>
    <submittedName>
        <fullName evidence="1">Carnitine-CoA ligase</fullName>
    </submittedName>
</protein>
<dbReference type="Pfam" id="PF10764">
    <property type="entry name" value="Gin"/>
    <property type="match status" value="1"/>
</dbReference>
<comment type="caution">
    <text evidence="1">The sequence shown here is derived from an EMBL/GenBank/DDBJ whole genome shotgun (WGS) entry which is preliminary data.</text>
</comment>
<dbReference type="EMBL" id="BMHQ01000008">
    <property type="protein sequence ID" value="GGE22081.1"/>
    <property type="molecule type" value="Genomic_DNA"/>
</dbReference>
<organism evidence="1 2">
    <name type="scientific">Marinithermofilum abyssi</name>
    <dbReference type="NCBI Taxonomy" id="1571185"/>
    <lineage>
        <taxon>Bacteria</taxon>
        <taxon>Bacillati</taxon>
        <taxon>Bacillota</taxon>
        <taxon>Bacilli</taxon>
        <taxon>Bacillales</taxon>
        <taxon>Thermoactinomycetaceae</taxon>
        <taxon>Marinithermofilum</taxon>
    </lineage>
</organism>
<reference evidence="1" key="1">
    <citation type="journal article" date="2014" name="Int. J. Syst. Evol. Microbiol.">
        <title>Complete genome sequence of Corynebacterium casei LMG S-19264T (=DSM 44701T), isolated from a smear-ripened cheese.</title>
        <authorList>
            <consortium name="US DOE Joint Genome Institute (JGI-PGF)"/>
            <person name="Walter F."/>
            <person name="Albersmeier A."/>
            <person name="Kalinowski J."/>
            <person name="Ruckert C."/>
        </authorList>
    </citation>
    <scope>NUCLEOTIDE SEQUENCE</scope>
    <source>
        <strain evidence="1">CGMCC 1.15179</strain>
    </source>
</reference>
<dbReference type="RefSeq" id="WP_308423162.1">
    <property type="nucleotide sequence ID" value="NZ_BMHQ01000008.1"/>
</dbReference>
<gene>
    <name evidence="1" type="ORF">GCM10011571_25230</name>
</gene>
<dbReference type="AlphaFoldDB" id="A0A8J2VIQ0"/>
<dbReference type="GO" id="GO:0016874">
    <property type="term" value="F:ligase activity"/>
    <property type="evidence" value="ECO:0007669"/>
    <property type="project" value="UniProtKB-KW"/>
</dbReference>
<proteinExistence type="predicted"/>
<keyword evidence="1" id="KW-0436">Ligase</keyword>